<dbReference type="CDD" id="cd11063">
    <property type="entry name" value="CYP52"/>
    <property type="match status" value="1"/>
</dbReference>
<dbReference type="SUPFAM" id="SSF48264">
    <property type="entry name" value="Cytochrome P450"/>
    <property type="match status" value="1"/>
</dbReference>
<dbReference type="PANTHER" id="PTHR24287">
    <property type="entry name" value="P450, PUTATIVE (EUROFUNG)-RELATED"/>
    <property type="match status" value="1"/>
</dbReference>
<accession>A0A6S6W218</accession>
<gene>
    <name evidence="9" type="ORF">PTTW11_05616</name>
</gene>
<name>A0A6S6W218_9PLEO</name>
<dbReference type="GO" id="GO:0004497">
    <property type="term" value="F:monooxygenase activity"/>
    <property type="evidence" value="ECO:0007669"/>
    <property type="project" value="UniProtKB-KW"/>
</dbReference>
<evidence type="ECO:0000256" key="6">
    <source>
        <dbReference type="ARBA" id="ARBA00023033"/>
    </source>
</evidence>
<dbReference type="InterPro" id="IPR001128">
    <property type="entry name" value="Cyt_P450"/>
</dbReference>
<evidence type="ECO:0000256" key="7">
    <source>
        <dbReference type="PIRSR" id="PIRSR602401-1"/>
    </source>
</evidence>
<feature type="binding site" description="axial binding residue" evidence="7">
    <location>
        <position position="417"/>
    </location>
    <ligand>
        <name>heme</name>
        <dbReference type="ChEBI" id="CHEBI:30413"/>
    </ligand>
    <ligandPart>
        <name>Fe</name>
        <dbReference type="ChEBI" id="CHEBI:18248"/>
    </ligandPart>
</feature>
<comment type="similarity">
    <text evidence="2 8">Belongs to the cytochrome P450 family.</text>
</comment>
<dbReference type="InterPro" id="IPR017972">
    <property type="entry name" value="Cyt_P450_CS"/>
</dbReference>
<dbReference type="Gene3D" id="1.10.630.10">
    <property type="entry name" value="Cytochrome P450"/>
    <property type="match status" value="1"/>
</dbReference>
<dbReference type="PRINTS" id="PR00385">
    <property type="entry name" value="P450"/>
</dbReference>
<evidence type="ECO:0000256" key="5">
    <source>
        <dbReference type="ARBA" id="ARBA00023004"/>
    </source>
</evidence>
<keyword evidence="3 7" id="KW-0479">Metal-binding</keyword>
<dbReference type="GO" id="GO:0020037">
    <property type="term" value="F:heme binding"/>
    <property type="evidence" value="ECO:0007669"/>
    <property type="project" value="InterPro"/>
</dbReference>
<reference evidence="9" key="1">
    <citation type="submission" date="2021-02" db="EMBL/GenBank/DDBJ databases">
        <authorList>
            <person name="Syme A R."/>
            <person name="Syme A R."/>
            <person name="Moolhuijzen P."/>
        </authorList>
    </citation>
    <scope>NUCLEOTIDE SEQUENCE</scope>
    <source>
        <strain evidence="9">W1-1</strain>
    </source>
</reference>
<dbReference type="AlphaFoldDB" id="A0A6S6W218"/>
<comment type="cofactor">
    <cofactor evidence="1 7">
        <name>heme</name>
        <dbReference type="ChEBI" id="CHEBI:30413"/>
    </cofactor>
</comment>
<dbReference type="InterPro" id="IPR036396">
    <property type="entry name" value="Cyt_P450_sf"/>
</dbReference>
<keyword evidence="5 7" id="KW-0408">Iron</keyword>
<dbReference type="Proteomes" id="UP000472372">
    <property type="component" value="Chromosome 5"/>
</dbReference>
<dbReference type="GO" id="GO:0005506">
    <property type="term" value="F:iron ion binding"/>
    <property type="evidence" value="ECO:0007669"/>
    <property type="project" value="InterPro"/>
</dbReference>
<dbReference type="InterPro" id="IPR002401">
    <property type="entry name" value="Cyt_P450_E_grp-I"/>
</dbReference>
<dbReference type="PROSITE" id="PS00086">
    <property type="entry name" value="CYTOCHROME_P450"/>
    <property type="match status" value="1"/>
</dbReference>
<sequence>MISRNDFVAGIVFLWGITRHALRDDNLKFLHNCFHGARQTRKNPLTFEVTMMGRRTLFTADPENIKTMLASRFDSFGKGERFRTDWFELMGNSIFNVDGKEWHESRQRLRPLFTRQRVSNLECFERHVQQLLPFLDACQTVDMKDLLSRFALDSSADFSLGRQVDSLNCRNDGFFDAFERIRRTQSLIERLGPLNFLVPRGQFRRDLDTIDVFMRPTIEHAISMPQAKLEELGKDAGEWTFVHACAAISRDPKFLRDELMTVLIAGRDTVSTTMTFVFYELAKNPRVLADLRREIEETVGVHASARKPTYEDLKQMRFMSNILSETLRLYPNAPFNIRTALKDTSLPRGGGSDGSGPIGLGEGTQVIYSTHLLRRLPLDSDFYPSFPPPDEFCPYRWQTWKPQPWTYIPFNGGPRVCIGQQLALTEMSYLIVRVFQHFSRVELRMEKPTFHSTGWLRTDDGPGLAERFVTSRLQMASEITLSPREKVNLAFFH</sequence>
<protein>
    <submittedName>
        <fullName evidence="9">Cytochrome P450</fullName>
    </submittedName>
</protein>
<dbReference type="PANTHER" id="PTHR24287:SF5">
    <property type="entry name" value="P450, PUTATIVE (EUROFUNG)-RELATED"/>
    <property type="match status" value="1"/>
</dbReference>
<evidence type="ECO:0000256" key="1">
    <source>
        <dbReference type="ARBA" id="ARBA00001971"/>
    </source>
</evidence>
<dbReference type="EMBL" id="HG992981">
    <property type="protein sequence ID" value="CAE7174341.1"/>
    <property type="molecule type" value="Genomic_DNA"/>
</dbReference>
<dbReference type="GO" id="GO:0016705">
    <property type="term" value="F:oxidoreductase activity, acting on paired donors, with incorporation or reduction of molecular oxygen"/>
    <property type="evidence" value="ECO:0007669"/>
    <property type="project" value="InterPro"/>
</dbReference>
<keyword evidence="7 8" id="KW-0349">Heme</keyword>
<dbReference type="Pfam" id="PF00067">
    <property type="entry name" value="p450"/>
    <property type="match status" value="1"/>
</dbReference>
<keyword evidence="6 8" id="KW-0503">Monooxygenase</keyword>
<evidence type="ECO:0000256" key="4">
    <source>
        <dbReference type="ARBA" id="ARBA00023002"/>
    </source>
</evidence>
<evidence type="ECO:0000256" key="8">
    <source>
        <dbReference type="RuleBase" id="RU000461"/>
    </source>
</evidence>
<evidence type="ECO:0000313" key="10">
    <source>
        <dbReference type="Proteomes" id="UP000472372"/>
    </source>
</evidence>
<dbReference type="InterPro" id="IPR047146">
    <property type="entry name" value="Cyt_P450_E_CYP52_fungi"/>
</dbReference>
<proteinExistence type="inferred from homology"/>
<evidence type="ECO:0000256" key="3">
    <source>
        <dbReference type="ARBA" id="ARBA00022723"/>
    </source>
</evidence>
<evidence type="ECO:0000256" key="2">
    <source>
        <dbReference type="ARBA" id="ARBA00010617"/>
    </source>
</evidence>
<keyword evidence="4 8" id="KW-0560">Oxidoreductase</keyword>
<organism evidence="9 10">
    <name type="scientific">Pyrenophora teres f. teres</name>
    <dbReference type="NCBI Taxonomy" id="97479"/>
    <lineage>
        <taxon>Eukaryota</taxon>
        <taxon>Fungi</taxon>
        <taxon>Dikarya</taxon>
        <taxon>Ascomycota</taxon>
        <taxon>Pezizomycotina</taxon>
        <taxon>Dothideomycetes</taxon>
        <taxon>Pleosporomycetidae</taxon>
        <taxon>Pleosporales</taxon>
        <taxon>Pleosporineae</taxon>
        <taxon>Pleosporaceae</taxon>
        <taxon>Pyrenophora</taxon>
    </lineage>
</organism>
<dbReference type="PRINTS" id="PR00463">
    <property type="entry name" value="EP450I"/>
</dbReference>
<evidence type="ECO:0000313" key="9">
    <source>
        <dbReference type="EMBL" id="CAE7174341.1"/>
    </source>
</evidence>